<dbReference type="Gene3D" id="3.30.420.10">
    <property type="entry name" value="Ribonuclease H-like superfamily/Ribonuclease H"/>
    <property type="match status" value="1"/>
</dbReference>
<protein>
    <submittedName>
        <fullName evidence="3">NfeD domain-containing protein</fullName>
    </submittedName>
</protein>
<dbReference type="AlphaFoldDB" id="A0A183GMD9"/>
<gene>
    <name evidence="1" type="ORF">HPBE_LOCUS23858</name>
</gene>
<sequence length="145" mass="16546">MKRFVRKVFCRSLRNVTKEEGVIATSVRNIARGKLELRPYRQQAAHFLSPQMKNVRMKRSRRLLAHFADGTHWNIAFSDEKIFTIKHIVNPQNNWILAAEKKQVISRGKVIGKIDNSSSVMDWGAITSEGKTPLVFVDAGVKISK</sequence>
<dbReference type="EMBL" id="UZAH01035561">
    <property type="protein sequence ID" value="VDP41464.1"/>
    <property type="molecule type" value="Genomic_DNA"/>
</dbReference>
<dbReference type="GO" id="GO:0003676">
    <property type="term" value="F:nucleic acid binding"/>
    <property type="evidence" value="ECO:0007669"/>
    <property type="project" value="InterPro"/>
</dbReference>
<dbReference type="WBParaSite" id="HPBE_0002385901-mRNA-1">
    <property type="protein sequence ID" value="HPBE_0002385901-mRNA-1"/>
    <property type="gene ID" value="HPBE_0002385901"/>
</dbReference>
<dbReference type="OrthoDB" id="5869931at2759"/>
<dbReference type="PANTHER" id="PTHR46068:SF1">
    <property type="entry name" value="TRANSPOSASE IS30-LIKE HTH DOMAIN-CONTAINING PROTEIN"/>
    <property type="match status" value="1"/>
</dbReference>
<accession>A0A3P8EA93</accession>
<evidence type="ECO:0000313" key="3">
    <source>
        <dbReference type="WBParaSite" id="HPBE_0002385901-mRNA-1"/>
    </source>
</evidence>
<accession>A0A183GMD9</accession>
<keyword evidence="2" id="KW-1185">Reference proteome</keyword>
<dbReference type="PANTHER" id="PTHR46068">
    <property type="entry name" value="PROTEIN CBG27172"/>
    <property type="match status" value="1"/>
</dbReference>
<proteinExistence type="predicted"/>
<dbReference type="InterPro" id="IPR036397">
    <property type="entry name" value="RNaseH_sf"/>
</dbReference>
<dbReference type="Proteomes" id="UP000050761">
    <property type="component" value="Unassembled WGS sequence"/>
</dbReference>
<name>A0A183GMD9_HELPZ</name>
<reference evidence="3" key="2">
    <citation type="submission" date="2019-09" db="UniProtKB">
        <authorList>
            <consortium name="WormBaseParasite"/>
        </authorList>
    </citation>
    <scope>IDENTIFICATION</scope>
</reference>
<reference evidence="1 2" key="1">
    <citation type="submission" date="2018-11" db="EMBL/GenBank/DDBJ databases">
        <authorList>
            <consortium name="Pathogen Informatics"/>
        </authorList>
    </citation>
    <scope>NUCLEOTIDE SEQUENCE [LARGE SCALE GENOMIC DNA]</scope>
</reference>
<organism evidence="2 3">
    <name type="scientific">Heligmosomoides polygyrus</name>
    <name type="common">Parasitic roundworm</name>
    <dbReference type="NCBI Taxonomy" id="6339"/>
    <lineage>
        <taxon>Eukaryota</taxon>
        <taxon>Metazoa</taxon>
        <taxon>Ecdysozoa</taxon>
        <taxon>Nematoda</taxon>
        <taxon>Chromadorea</taxon>
        <taxon>Rhabditida</taxon>
        <taxon>Rhabditina</taxon>
        <taxon>Rhabditomorpha</taxon>
        <taxon>Strongyloidea</taxon>
        <taxon>Heligmosomidae</taxon>
        <taxon>Heligmosomoides</taxon>
    </lineage>
</organism>
<evidence type="ECO:0000313" key="2">
    <source>
        <dbReference type="Proteomes" id="UP000050761"/>
    </source>
</evidence>
<evidence type="ECO:0000313" key="1">
    <source>
        <dbReference type="EMBL" id="VDP41464.1"/>
    </source>
</evidence>